<dbReference type="PROSITE" id="PS51273">
    <property type="entry name" value="GATASE_TYPE_1"/>
    <property type="match status" value="1"/>
</dbReference>
<reference evidence="3 4" key="1">
    <citation type="submission" date="2016-10" db="EMBL/GenBank/DDBJ databases">
        <authorList>
            <person name="de Groot N.N."/>
        </authorList>
    </citation>
    <scope>NUCLEOTIDE SEQUENCE [LARGE SCALE GENOMIC DNA]</scope>
    <source>
        <strain evidence="3 4">DSM 14858</strain>
    </source>
</reference>
<dbReference type="FunFam" id="3.40.50.880:FF:000003">
    <property type="entry name" value="Anthranilate synthase component II"/>
    <property type="match status" value="1"/>
</dbReference>
<evidence type="ECO:0000259" key="2">
    <source>
        <dbReference type="Pfam" id="PF00117"/>
    </source>
</evidence>
<keyword evidence="1" id="KW-0315">Glutamine amidotransferase</keyword>
<proteinExistence type="predicted"/>
<dbReference type="PRINTS" id="PR00096">
    <property type="entry name" value="GATASE"/>
</dbReference>
<dbReference type="STRING" id="188906.SAMN04488526_1725"/>
<dbReference type="NCBIfam" id="TIGR00566">
    <property type="entry name" value="trpG_papA"/>
    <property type="match status" value="1"/>
</dbReference>
<keyword evidence="4" id="KW-1185">Reference proteome</keyword>
<dbReference type="InterPro" id="IPR050472">
    <property type="entry name" value="Anth_synth/Amidotransfase"/>
</dbReference>
<evidence type="ECO:0000256" key="1">
    <source>
        <dbReference type="ARBA" id="ARBA00022962"/>
    </source>
</evidence>
<accession>A0A1H7LH03</accession>
<dbReference type="PANTHER" id="PTHR43418">
    <property type="entry name" value="MULTIFUNCTIONAL TRYPTOPHAN BIOSYNTHESIS PROTEIN-RELATED"/>
    <property type="match status" value="1"/>
</dbReference>
<dbReference type="InterPro" id="IPR017926">
    <property type="entry name" value="GATASE"/>
</dbReference>
<dbReference type="PRINTS" id="PR00097">
    <property type="entry name" value="ANTSNTHASEII"/>
</dbReference>
<dbReference type="InterPro" id="IPR006221">
    <property type="entry name" value="TrpG/PapA_dom"/>
</dbReference>
<dbReference type="Proteomes" id="UP000199283">
    <property type="component" value="Unassembled WGS sequence"/>
</dbReference>
<dbReference type="GO" id="GO:0004049">
    <property type="term" value="F:anthranilate synthase activity"/>
    <property type="evidence" value="ECO:0007669"/>
    <property type="project" value="TreeGrafter"/>
</dbReference>
<dbReference type="OrthoDB" id="9786812at2"/>
<dbReference type="Pfam" id="PF00117">
    <property type="entry name" value="GATase"/>
    <property type="match status" value="1"/>
</dbReference>
<evidence type="ECO:0000313" key="4">
    <source>
        <dbReference type="Proteomes" id="UP000199283"/>
    </source>
</evidence>
<dbReference type="Gene3D" id="3.40.50.880">
    <property type="match status" value="1"/>
</dbReference>
<dbReference type="InterPro" id="IPR029062">
    <property type="entry name" value="Class_I_gatase-like"/>
</dbReference>
<organism evidence="3 4">
    <name type="scientific">Jannaschia helgolandensis</name>
    <dbReference type="NCBI Taxonomy" id="188906"/>
    <lineage>
        <taxon>Bacteria</taxon>
        <taxon>Pseudomonadati</taxon>
        <taxon>Pseudomonadota</taxon>
        <taxon>Alphaproteobacteria</taxon>
        <taxon>Rhodobacterales</taxon>
        <taxon>Roseobacteraceae</taxon>
        <taxon>Jannaschia</taxon>
    </lineage>
</organism>
<dbReference type="PANTHER" id="PTHR43418:SF4">
    <property type="entry name" value="MULTIFUNCTIONAL TRYPTOPHAN BIOSYNTHESIS PROTEIN"/>
    <property type="match status" value="1"/>
</dbReference>
<dbReference type="EMBL" id="FNZQ01000002">
    <property type="protein sequence ID" value="SEK98118.1"/>
    <property type="molecule type" value="Genomic_DNA"/>
</dbReference>
<evidence type="ECO:0000313" key="3">
    <source>
        <dbReference type="EMBL" id="SEK98118.1"/>
    </source>
</evidence>
<dbReference type="RefSeq" id="WP_092761808.1">
    <property type="nucleotide sequence ID" value="NZ_FNZQ01000002.1"/>
</dbReference>
<sequence>MLLLIDNYDSFTWNLVHYVAEQGAEVKVVRNDAMDVQAAMALNPTGVLLSPGPCAPDQAGICLAMVAACAETRTPLLGVCLGHQAIGQAFGGKVVRAGEIVHGKLGRMLNDGSGVFAGLPDAFDATRYHSLTVDRDSLPDDLIVNAALDSGMIMGLRHRTLPIHGVQFHPESIASEHGHALIRNFIEMMPPLNTRTAAA</sequence>
<dbReference type="CDD" id="cd01743">
    <property type="entry name" value="GATase1_Anthranilate_Synthase"/>
    <property type="match status" value="1"/>
</dbReference>
<dbReference type="AlphaFoldDB" id="A0A1H7LH03"/>
<dbReference type="PRINTS" id="PR00099">
    <property type="entry name" value="CPSGATASE"/>
</dbReference>
<protein>
    <submittedName>
        <fullName evidence="3">Anthranilate synthase, component II</fullName>
    </submittedName>
</protein>
<name>A0A1H7LH03_9RHOB</name>
<dbReference type="GO" id="GO:0005829">
    <property type="term" value="C:cytosol"/>
    <property type="evidence" value="ECO:0007669"/>
    <property type="project" value="TreeGrafter"/>
</dbReference>
<dbReference type="SUPFAM" id="SSF52317">
    <property type="entry name" value="Class I glutamine amidotransferase-like"/>
    <property type="match status" value="1"/>
</dbReference>
<dbReference type="GO" id="GO:0000162">
    <property type="term" value="P:L-tryptophan biosynthetic process"/>
    <property type="evidence" value="ECO:0007669"/>
    <property type="project" value="TreeGrafter"/>
</dbReference>
<gene>
    <name evidence="3" type="ORF">SAMN04488526_1725</name>
</gene>
<feature type="domain" description="Glutamine amidotransferase" evidence="2">
    <location>
        <begin position="3"/>
        <end position="186"/>
    </location>
</feature>